<evidence type="ECO:0000256" key="3">
    <source>
        <dbReference type="ARBA" id="ARBA00022692"/>
    </source>
</evidence>
<evidence type="ECO:0000256" key="1">
    <source>
        <dbReference type="ARBA" id="ARBA00004540"/>
    </source>
</evidence>
<feature type="compositionally biased region" description="Polar residues" evidence="7">
    <location>
        <begin position="310"/>
        <end position="323"/>
    </location>
</feature>
<dbReference type="AlphaFoldDB" id="A0A5M3N1F4"/>
<keyword evidence="4 8" id="KW-1133">Transmembrane helix</keyword>
<dbReference type="OrthoDB" id="5376590at2759"/>
<dbReference type="GO" id="GO:0071763">
    <property type="term" value="P:nuclear membrane organization"/>
    <property type="evidence" value="ECO:0007669"/>
    <property type="project" value="TreeGrafter"/>
</dbReference>
<dbReference type="Proteomes" id="UP000053558">
    <property type="component" value="Unassembled WGS sequence"/>
</dbReference>
<accession>A0A5M3N1F4</accession>
<feature type="compositionally biased region" description="Basic residues" evidence="7">
    <location>
        <begin position="97"/>
        <end position="106"/>
    </location>
</feature>
<dbReference type="InterPro" id="IPR025856">
    <property type="entry name" value="HeH/LEM_domain"/>
</dbReference>
<keyword evidence="2" id="KW-0597">Phosphoprotein</keyword>
<feature type="region of interest" description="Disordered" evidence="7">
    <location>
        <begin position="67"/>
        <end position="240"/>
    </location>
</feature>
<evidence type="ECO:0000256" key="8">
    <source>
        <dbReference type="SAM" id="Phobius"/>
    </source>
</evidence>
<evidence type="ECO:0000256" key="4">
    <source>
        <dbReference type="ARBA" id="ARBA00022989"/>
    </source>
</evidence>
<dbReference type="OMA" id="KWECGEL"/>
<keyword evidence="6" id="KW-0539">Nucleus</keyword>
<dbReference type="KEGG" id="cput:CONPUDRAFT_135033"/>
<evidence type="ECO:0000313" key="12">
    <source>
        <dbReference type="Proteomes" id="UP000053558"/>
    </source>
</evidence>
<feature type="domain" description="Man1/Src1-like C-terminal" evidence="9">
    <location>
        <begin position="356"/>
        <end position="739"/>
    </location>
</feature>
<evidence type="ECO:0000259" key="9">
    <source>
        <dbReference type="Pfam" id="PF09402"/>
    </source>
</evidence>
<dbReference type="CDD" id="cd12935">
    <property type="entry name" value="LEM_like"/>
    <property type="match status" value="1"/>
</dbReference>
<dbReference type="Pfam" id="PF12949">
    <property type="entry name" value="HeH"/>
    <property type="match status" value="1"/>
</dbReference>
<name>A0A5M3N1F4_CONPW</name>
<feature type="compositionally biased region" description="Basic and acidic residues" evidence="7">
    <location>
        <begin position="171"/>
        <end position="183"/>
    </location>
</feature>
<protein>
    <recommendedName>
        <fullName evidence="13">Man1/Src1 C-terminal domain-containing protein</fullName>
    </recommendedName>
</protein>
<dbReference type="InterPro" id="IPR044780">
    <property type="entry name" value="Heh2/Src1"/>
</dbReference>
<dbReference type="Gene3D" id="1.10.10.1180">
    <property type="entry name" value="MAN1, winged-helix domain"/>
    <property type="match status" value="1"/>
</dbReference>
<organism evidence="11 12">
    <name type="scientific">Coniophora puteana (strain RWD-64-598)</name>
    <name type="common">Brown rot fungus</name>
    <dbReference type="NCBI Taxonomy" id="741705"/>
    <lineage>
        <taxon>Eukaryota</taxon>
        <taxon>Fungi</taxon>
        <taxon>Dikarya</taxon>
        <taxon>Basidiomycota</taxon>
        <taxon>Agaricomycotina</taxon>
        <taxon>Agaricomycetes</taxon>
        <taxon>Agaricomycetidae</taxon>
        <taxon>Boletales</taxon>
        <taxon>Coniophorineae</taxon>
        <taxon>Coniophoraceae</taxon>
        <taxon>Coniophora</taxon>
    </lineage>
</organism>
<evidence type="ECO:0000256" key="5">
    <source>
        <dbReference type="ARBA" id="ARBA00023136"/>
    </source>
</evidence>
<dbReference type="EMBL" id="JH711574">
    <property type="protein sequence ID" value="EIW85219.1"/>
    <property type="molecule type" value="Genomic_DNA"/>
</dbReference>
<sequence length="749" mass="83003">MSRALTSAQIIALGEYLNPGFDPSSLTVSQLLGILGYHNVKYPTPYTKPKLVQAFLDDIAPNAARLRKQRIKQENSAPSDDGITDGITGMPINGAPKPRRTSRRSSRSAVEDKGLQLARPEPPKRRRSSAQPSLGGPSRTKGISEKAPIMEESDADEEMPVRKVARSKKTSKVEGSSERRISLAEDSGWEDNNIFQSGAEDSPTKPPPVRRSSAPRTSRYSMSAPPQSPVKSPHKAHDSLARPPVAARFEPQLSPRLPKPNFGEPLITFQPQVEDNANQAELLKPTLEESILDEHPVQGEIELDDIVSVENQDAQSSTSIQSTRESDHAIVRRRSAPPIRSKPSSKILMSVYWLGLALALWCMREYSSQSAAFGFCDTGSQTNSAVMEFQARLAAIEACNRENRTHLHSDRSATEGDTPCPPLSLLPQPMACTPCPLHAKCTQHSVICDSGYLLRPHPVLRFFSPFGSGLPTLVDRVGHVADGLPGLGPVAFPPQCIEDPKRKRNIGALGKAIESHLARERGRRLCAGQKVLRDNVSDKEGGEARKWGFEEGRLQEEMKRKLPPKLLNTYDEMFDNAVQQLVQWGGVILGEDSSGKRYLAHTIPTLTWNCKVTVKLREAWEAWRSHVIGYSLGIAALFTVYIRYNRKKSHKARVAELASVVLDTLRNQELAHHTDPVTAPQPYLPSLQMRDLLLQDRGISTREKLWTDVEKKVEENANVRASLAEVRGGDELRVWTWIGTTGRPQIRES</sequence>
<feature type="region of interest" description="Disordered" evidence="7">
    <location>
        <begin position="310"/>
        <end position="337"/>
    </location>
</feature>
<evidence type="ECO:0000313" key="11">
    <source>
        <dbReference type="EMBL" id="EIW85219.1"/>
    </source>
</evidence>
<evidence type="ECO:0000256" key="7">
    <source>
        <dbReference type="SAM" id="MobiDB-lite"/>
    </source>
</evidence>
<dbReference type="GO" id="GO:0005637">
    <property type="term" value="C:nuclear inner membrane"/>
    <property type="evidence" value="ECO:0007669"/>
    <property type="project" value="UniProtKB-SubCell"/>
</dbReference>
<comment type="subcellular location">
    <subcellularLocation>
        <location evidence="1">Nucleus inner membrane</location>
    </subcellularLocation>
</comment>
<dbReference type="PANTHER" id="PTHR47808:SF2">
    <property type="entry name" value="LEM DOMAIN-CONTAINING PROTEIN 2"/>
    <property type="match status" value="1"/>
</dbReference>
<feature type="domain" description="HeH/LEM" evidence="10">
    <location>
        <begin position="23"/>
        <end position="56"/>
    </location>
</feature>
<evidence type="ECO:0000256" key="2">
    <source>
        <dbReference type="ARBA" id="ARBA00022553"/>
    </source>
</evidence>
<dbReference type="InterPro" id="IPR041885">
    <property type="entry name" value="MAN1_winged_helix_dom"/>
</dbReference>
<keyword evidence="3 8" id="KW-0812">Transmembrane</keyword>
<dbReference type="GO" id="GO:0034399">
    <property type="term" value="C:nuclear periphery"/>
    <property type="evidence" value="ECO:0007669"/>
    <property type="project" value="TreeGrafter"/>
</dbReference>
<dbReference type="GeneID" id="19200695"/>
<evidence type="ECO:0000256" key="6">
    <source>
        <dbReference type="ARBA" id="ARBA00023242"/>
    </source>
</evidence>
<feature type="compositionally biased region" description="Polar residues" evidence="7">
    <location>
        <begin position="214"/>
        <end position="225"/>
    </location>
</feature>
<keyword evidence="5 8" id="KW-0472">Membrane</keyword>
<reference evidence="12" key="1">
    <citation type="journal article" date="2012" name="Science">
        <title>The Paleozoic origin of enzymatic lignin decomposition reconstructed from 31 fungal genomes.</title>
        <authorList>
            <person name="Floudas D."/>
            <person name="Binder M."/>
            <person name="Riley R."/>
            <person name="Barry K."/>
            <person name="Blanchette R.A."/>
            <person name="Henrissat B."/>
            <person name="Martinez A.T."/>
            <person name="Otillar R."/>
            <person name="Spatafora J.W."/>
            <person name="Yadav J.S."/>
            <person name="Aerts A."/>
            <person name="Benoit I."/>
            <person name="Boyd A."/>
            <person name="Carlson A."/>
            <person name="Copeland A."/>
            <person name="Coutinho P.M."/>
            <person name="de Vries R.P."/>
            <person name="Ferreira P."/>
            <person name="Findley K."/>
            <person name="Foster B."/>
            <person name="Gaskell J."/>
            <person name="Glotzer D."/>
            <person name="Gorecki P."/>
            <person name="Heitman J."/>
            <person name="Hesse C."/>
            <person name="Hori C."/>
            <person name="Igarashi K."/>
            <person name="Jurgens J.A."/>
            <person name="Kallen N."/>
            <person name="Kersten P."/>
            <person name="Kohler A."/>
            <person name="Kuees U."/>
            <person name="Kumar T.K.A."/>
            <person name="Kuo A."/>
            <person name="LaButti K."/>
            <person name="Larrondo L.F."/>
            <person name="Lindquist E."/>
            <person name="Ling A."/>
            <person name="Lombard V."/>
            <person name="Lucas S."/>
            <person name="Lundell T."/>
            <person name="Martin R."/>
            <person name="McLaughlin D.J."/>
            <person name="Morgenstern I."/>
            <person name="Morin E."/>
            <person name="Murat C."/>
            <person name="Nagy L.G."/>
            <person name="Nolan M."/>
            <person name="Ohm R.A."/>
            <person name="Patyshakuliyeva A."/>
            <person name="Rokas A."/>
            <person name="Ruiz-Duenas F.J."/>
            <person name="Sabat G."/>
            <person name="Salamov A."/>
            <person name="Samejima M."/>
            <person name="Schmutz J."/>
            <person name="Slot J.C."/>
            <person name="St John F."/>
            <person name="Stenlid J."/>
            <person name="Sun H."/>
            <person name="Sun S."/>
            <person name="Syed K."/>
            <person name="Tsang A."/>
            <person name="Wiebenga A."/>
            <person name="Young D."/>
            <person name="Pisabarro A."/>
            <person name="Eastwood D.C."/>
            <person name="Martin F."/>
            <person name="Cullen D."/>
            <person name="Grigoriev I.V."/>
            <person name="Hibbett D.S."/>
        </authorList>
    </citation>
    <scope>NUCLEOTIDE SEQUENCE [LARGE SCALE GENOMIC DNA]</scope>
    <source>
        <strain evidence="12">RWD-64-598 SS2</strain>
    </source>
</reference>
<dbReference type="GO" id="GO:0005783">
    <property type="term" value="C:endoplasmic reticulum"/>
    <property type="evidence" value="ECO:0007669"/>
    <property type="project" value="TreeGrafter"/>
</dbReference>
<evidence type="ECO:0008006" key="13">
    <source>
        <dbReference type="Google" id="ProtNLM"/>
    </source>
</evidence>
<comment type="caution">
    <text evidence="11">The sequence shown here is derived from an EMBL/GenBank/DDBJ whole genome shotgun (WGS) entry which is preliminary data.</text>
</comment>
<evidence type="ECO:0000259" key="10">
    <source>
        <dbReference type="Pfam" id="PF12949"/>
    </source>
</evidence>
<dbReference type="PANTHER" id="PTHR47808">
    <property type="entry name" value="INNER NUCLEAR MEMBRANE PROTEIN HEH2-RELATED"/>
    <property type="match status" value="1"/>
</dbReference>
<dbReference type="RefSeq" id="XP_007764775.1">
    <property type="nucleotide sequence ID" value="XM_007766585.1"/>
</dbReference>
<dbReference type="GO" id="GO:0003682">
    <property type="term" value="F:chromatin binding"/>
    <property type="evidence" value="ECO:0007669"/>
    <property type="project" value="InterPro"/>
</dbReference>
<feature type="transmembrane region" description="Helical" evidence="8">
    <location>
        <begin position="627"/>
        <end position="644"/>
    </location>
</feature>
<gene>
    <name evidence="11" type="ORF">CONPUDRAFT_135033</name>
</gene>
<keyword evidence="12" id="KW-1185">Reference proteome</keyword>
<proteinExistence type="predicted"/>
<dbReference type="InterPro" id="IPR018996">
    <property type="entry name" value="Man1/Src1-like_C"/>
</dbReference>
<dbReference type="Pfam" id="PF09402">
    <property type="entry name" value="MSC"/>
    <property type="match status" value="1"/>
</dbReference>